<dbReference type="STRING" id="3983.A0A2C9UNL6"/>
<keyword evidence="7" id="KW-0732">Signal</keyword>
<evidence type="ECO:0000256" key="3">
    <source>
        <dbReference type="ARBA" id="ARBA00022692"/>
    </source>
</evidence>
<evidence type="ECO:0000256" key="7">
    <source>
        <dbReference type="SAM" id="SignalP"/>
    </source>
</evidence>
<evidence type="ECO:0000256" key="4">
    <source>
        <dbReference type="ARBA" id="ARBA00022989"/>
    </source>
</evidence>
<feature type="chain" id="PRO_5012248693" description="Hydrophobic protein OSR8" evidence="7">
    <location>
        <begin position="24"/>
        <end position="77"/>
    </location>
</feature>
<evidence type="ECO:0000256" key="5">
    <source>
        <dbReference type="ARBA" id="ARBA00023136"/>
    </source>
</evidence>
<dbReference type="Gramene" id="Manes.14G145000.1.v8.1">
    <property type="protein sequence ID" value="Manes.14G145000.1.v8.1.CDS"/>
    <property type="gene ID" value="Manes.14G145000.v8.1"/>
</dbReference>
<dbReference type="Pfam" id="PF01679">
    <property type="entry name" value="Pmp3"/>
    <property type="match status" value="1"/>
</dbReference>
<keyword evidence="5 6" id="KW-0472">Membrane</keyword>
<feature type="transmembrane region" description="Helical" evidence="6">
    <location>
        <begin position="33"/>
        <end position="58"/>
    </location>
</feature>
<accession>A0A2C9UNL6</accession>
<keyword evidence="4 6" id="KW-1133">Transmembrane helix</keyword>
<evidence type="ECO:0000313" key="8">
    <source>
        <dbReference type="EMBL" id="OAY31843.1"/>
    </source>
</evidence>
<comment type="subcellular location">
    <subcellularLocation>
        <location evidence="1">Membrane</location>
    </subcellularLocation>
</comment>
<gene>
    <name evidence="8" type="ORF">MANES_14G145000v8</name>
</gene>
<dbReference type="PROSITE" id="PS01309">
    <property type="entry name" value="UPF0057"/>
    <property type="match status" value="1"/>
</dbReference>
<name>A0A2C9UNL6_MANES</name>
<dbReference type="Proteomes" id="UP000091857">
    <property type="component" value="Chromosome 14"/>
</dbReference>
<proteinExistence type="inferred from homology"/>
<dbReference type="PANTHER" id="PTHR21659">
    <property type="entry name" value="HYDROPHOBIC PROTEIN RCI2 LOW TEMPERATURE AND SALT RESPONSIVE PROTEIN LTI6 -RELATED"/>
    <property type="match status" value="1"/>
</dbReference>
<evidence type="ECO:0000256" key="2">
    <source>
        <dbReference type="ARBA" id="ARBA00009530"/>
    </source>
</evidence>
<dbReference type="GO" id="GO:0016020">
    <property type="term" value="C:membrane"/>
    <property type="evidence" value="ECO:0007669"/>
    <property type="project" value="UniProtKB-SubCell"/>
</dbReference>
<sequence length="77" mass="8648">MPSRCAICCEILIAVLIPPLAVCLRYGCCSVEFFIALVLTILGYFPGVIYALCVIVYVNRDTYFDESRLPLYSPIYS</sequence>
<comment type="caution">
    <text evidence="8">The sequence shown here is derived from an EMBL/GenBank/DDBJ whole genome shotgun (WGS) entry which is preliminary data.</text>
</comment>
<dbReference type="AlphaFoldDB" id="A0A2C9UNL6"/>
<dbReference type="EMBL" id="CM004400">
    <property type="protein sequence ID" value="OAY31843.1"/>
    <property type="molecule type" value="Genomic_DNA"/>
</dbReference>
<evidence type="ECO:0000256" key="1">
    <source>
        <dbReference type="ARBA" id="ARBA00004370"/>
    </source>
</evidence>
<dbReference type="InterPro" id="IPR000612">
    <property type="entry name" value="PMP3"/>
</dbReference>
<dbReference type="OrthoDB" id="2802411at2759"/>
<evidence type="ECO:0008006" key="10">
    <source>
        <dbReference type="Google" id="ProtNLM"/>
    </source>
</evidence>
<reference evidence="9" key="1">
    <citation type="journal article" date="2016" name="Nat. Biotechnol.">
        <title>Sequencing wild and cultivated cassava and related species reveals extensive interspecific hybridization and genetic diversity.</title>
        <authorList>
            <person name="Bredeson J.V."/>
            <person name="Lyons J.B."/>
            <person name="Prochnik S.E."/>
            <person name="Wu G.A."/>
            <person name="Ha C.M."/>
            <person name="Edsinger-Gonzales E."/>
            <person name="Grimwood J."/>
            <person name="Schmutz J."/>
            <person name="Rabbi I.Y."/>
            <person name="Egesi C."/>
            <person name="Nauluvula P."/>
            <person name="Lebot V."/>
            <person name="Ndunguru J."/>
            <person name="Mkamilo G."/>
            <person name="Bart R.S."/>
            <person name="Setter T.L."/>
            <person name="Gleadow R.M."/>
            <person name="Kulakow P."/>
            <person name="Ferguson M.E."/>
            <person name="Rounsley S."/>
            <person name="Rokhsar D.S."/>
        </authorList>
    </citation>
    <scope>NUCLEOTIDE SEQUENCE [LARGE SCALE GENOMIC DNA]</scope>
    <source>
        <strain evidence="9">cv. AM560-2</strain>
    </source>
</reference>
<dbReference type="PANTHER" id="PTHR21659:SF106">
    <property type="entry name" value="LOW TEMPERATURE AND SALT RESPONSIVE PROTEIN FAMILY"/>
    <property type="match status" value="1"/>
</dbReference>
<comment type="similarity">
    <text evidence="2">Belongs to the UPF0057 (PMP3) family.</text>
</comment>
<protein>
    <recommendedName>
        <fullName evidence="10">Hydrophobic protein OSR8</fullName>
    </recommendedName>
</protein>
<feature type="signal peptide" evidence="7">
    <location>
        <begin position="1"/>
        <end position="23"/>
    </location>
</feature>
<evidence type="ECO:0000313" key="9">
    <source>
        <dbReference type="Proteomes" id="UP000091857"/>
    </source>
</evidence>
<organism evidence="8 9">
    <name type="scientific">Manihot esculenta</name>
    <name type="common">Cassava</name>
    <name type="synonym">Jatropha manihot</name>
    <dbReference type="NCBI Taxonomy" id="3983"/>
    <lineage>
        <taxon>Eukaryota</taxon>
        <taxon>Viridiplantae</taxon>
        <taxon>Streptophyta</taxon>
        <taxon>Embryophyta</taxon>
        <taxon>Tracheophyta</taxon>
        <taxon>Spermatophyta</taxon>
        <taxon>Magnoliopsida</taxon>
        <taxon>eudicotyledons</taxon>
        <taxon>Gunneridae</taxon>
        <taxon>Pentapetalae</taxon>
        <taxon>rosids</taxon>
        <taxon>fabids</taxon>
        <taxon>Malpighiales</taxon>
        <taxon>Euphorbiaceae</taxon>
        <taxon>Crotonoideae</taxon>
        <taxon>Manihoteae</taxon>
        <taxon>Manihot</taxon>
    </lineage>
</organism>
<dbReference type="OMA" id="NGCEIFC"/>
<evidence type="ECO:0000256" key="6">
    <source>
        <dbReference type="SAM" id="Phobius"/>
    </source>
</evidence>
<keyword evidence="9" id="KW-1185">Reference proteome</keyword>
<keyword evidence="3 6" id="KW-0812">Transmembrane</keyword>